<dbReference type="Pfam" id="PF04143">
    <property type="entry name" value="Sulf_transp"/>
    <property type="match status" value="1"/>
</dbReference>
<evidence type="ECO:0000313" key="5">
    <source>
        <dbReference type="EMBL" id="CDL08932.1"/>
    </source>
</evidence>
<keyword evidence="3" id="KW-0812">Transmembrane</keyword>
<dbReference type="CDD" id="cd03422">
    <property type="entry name" value="YedF"/>
    <property type="match status" value="1"/>
</dbReference>
<proteinExistence type="inferred from homology"/>
<dbReference type="InterPro" id="IPR007272">
    <property type="entry name" value="Sulf_transp_TsuA/YedE"/>
</dbReference>
<feature type="transmembrane region" description="Helical" evidence="3">
    <location>
        <begin position="58"/>
        <end position="78"/>
    </location>
</feature>
<dbReference type="EMBL" id="CBWK010000268">
    <property type="protein sequence ID" value="CDL08932.1"/>
    <property type="molecule type" value="Genomic_DNA"/>
</dbReference>
<feature type="domain" description="UPF0033" evidence="4">
    <location>
        <begin position="212"/>
        <end position="236"/>
    </location>
</feature>
<dbReference type="SUPFAM" id="SSF64307">
    <property type="entry name" value="SirA-like"/>
    <property type="match status" value="1"/>
</dbReference>
<accession>W1DJL4</accession>
<dbReference type="NCBIfam" id="NF008242">
    <property type="entry name" value="PRK11018.1"/>
    <property type="match status" value="1"/>
</dbReference>
<dbReference type="InterPro" id="IPR001455">
    <property type="entry name" value="TusA-like"/>
</dbReference>
<keyword evidence="6" id="KW-1185">Reference proteome</keyword>
<name>W1DJL4_KLEPN</name>
<dbReference type="Pfam" id="PF01206">
    <property type="entry name" value="TusA"/>
    <property type="match status" value="1"/>
</dbReference>
<evidence type="ECO:0000313" key="6">
    <source>
        <dbReference type="Proteomes" id="UP000019183"/>
    </source>
</evidence>
<dbReference type="PROSITE" id="PS01148">
    <property type="entry name" value="UPF0033"/>
    <property type="match status" value="1"/>
</dbReference>
<feature type="transmembrane region" description="Helical" evidence="3">
    <location>
        <begin position="90"/>
        <end position="114"/>
    </location>
</feature>
<keyword evidence="3" id="KW-0472">Membrane</keyword>
<dbReference type="eggNOG" id="COG2391">
    <property type="taxonomic scope" value="Bacteria"/>
</dbReference>
<evidence type="ECO:0000256" key="2">
    <source>
        <dbReference type="ARBA" id="ARBA00044120"/>
    </source>
</evidence>
<keyword evidence="3" id="KW-1133">Transmembrane helix</keyword>
<evidence type="ECO:0000259" key="4">
    <source>
        <dbReference type="PROSITE" id="PS01148"/>
    </source>
</evidence>
<dbReference type="PANTHER" id="PTHR33279">
    <property type="entry name" value="SULFUR CARRIER PROTEIN YEDF-RELATED"/>
    <property type="match status" value="1"/>
</dbReference>
<organism evidence="5 6">
    <name type="scientific">Klebsiella pneumoniae IS43</name>
    <dbReference type="NCBI Taxonomy" id="1432552"/>
    <lineage>
        <taxon>Bacteria</taxon>
        <taxon>Pseudomonadati</taxon>
        <taxon>Pseudomonadota</taxon>
        <taxon>Gammaproteobacteria</taxon>
        <taxon>Enterobacterales</taxon>
        <taxon>Enterobacteriaceae</taxon>
        <taxon>Klebsiella/Raoultella group</taxon>
        <taxon>Klebsiella</taxon>
        <taxon>Klebsiella pneumoniae complex</taxon>
    </lineage>
</organism>
<evidence type="ECO:0000256" key="3">
    <source>
        <dbReference type="SAM" id="Phobius"/>
    </source>
</evidence>
<comment type="caution">
    <text evidence="5">The sequence shown here is derived from an EMBL/GenBank/DDBJ whole genome shotgun (WGS) entry which is preliminary data.</text>
</comment>
<comment type="similarity">
    <text evidence="1">Belongs to the sulfur carrier protein TusA family.</text>
</comment>
<feature type="transmembrane region" description="Helical" evidence="3">
    <location>
        <begin position="121"/>
        <end position="141"/>
    </location>
</feature>
<dbReference type="Gene3D" id="3.30.110.40">
    <property type="entry name" value="TusA-like domain"/>
    <property type="match status" value="1"/>
</dbReference>
<evidence type="ECO:0000256" key="1">
    <source>
        <dbReference type="ARBA" id="ARBA00008984"/>
    </source>
</evidence>
<dbReference type="Proteomes" id="UP000019183">
    <property type="component" value="Unassembled WGS sequence"/>
</dbReference>
<dbReference type="PANTHER" id="PTHR33279:SF6">
    <property type="entry name" value="SULFUR CARRIER PROTEIN YEDF-RELATED"/>
    <property type="match status" value="1"/>
</dbReference>
<dbReference type="InterPro" id="IPR049570">
    <property type="entry name" value="YedF"/>
</dbReference>
<reference evidence="5" key="1">
    <citation type="submission" date="2013-10" db="EMBL/GenBank/DDBJ databases">
        <title>Antibiotic resistance diversity of beta-lactamase producers in the General Hospital Vienna.</title>
        <authorList>
            <person name="Barisic I."/>
            <person name="Mitteregger D."/>
            <person name="Hirschl A.M."/>
            <person name="Noehammer C."/>
            <person name="Wiesinger-Mayr H."/>
        </authorList>
    </citation>
    <scope>NUCLEOTIDE SEQUENCE [LARGE SCALE GENOMIC DNA]</scope>
    <source>
        <strain evidence="5">IS43</strain>
    </source>
</reference>
<dbReference type="AlphaFoldDB" id="W1DJL4"/>
<dbReference type="InterPro" id="IPR036868">
    <property type="entry name" value="TusA-like_sf"/>
</dbReference>
<protein>
    <recommendedName>
        <fullName evidence="2">Putative sulfur carrier protein YedF</fullName>
    </recommendedName>
</protein>
<dbReference type="FunFam" id="3.30.110.40:FF:000001">
    <property type="entry name" value="SirA-like family protein"/>
    <property type="match status" value="1"/>
</dbReference>
<sequence length="279" mass="30400">MVVFFAMIGWGLLTAADHPALGLAMLFGIGFGLLIERAQICFTSAFRDMWITGRTVMAKAIIFGMAASAIGIFSYVQLGMAPKIMWAGPNAAIGGLLFGFGIVLAGGCETGWMYRAVEGQVHYWWVGLGNVIGSTLLAWCWDDIAAPLATHWQKVNLLNAFGPFGGLLATYLLLLIALLLVIAWERHFFPPPGGGPDREGERMKNIIPDYRLDMVGEPCPYPAVATLEAMPSLQKGEILEVVSDCPQSINNIPLDARNHGYTVLDIQQDGPTIRYLIQK</sequence>
<feature type="transmembrane region" description="Helical" evidence="3">
    <location>
        <begin position="161"/>
        <end position="184"/>
    </location>
</feature>